<keyword evidence="1" id="KW-0472">Membrane</keyword>
<dbReference type="GO" id="GO:0019632">
    <property type="term" value="P:shikimate metabolic process"/>
    <property type="evidence" value="ECO:0007669"/>
    <property type="project" value="TreeGrafter"/>
</dbReference>
<keyword evidence="4" id="KW-0560">Oxidoreductase</keyword>
<gene>
    <name evidence="4" type="primary">ydiB</name>
    <name evidence="4" type="ORF">GALL_506750</name>
</gene>
<evidence type="ECO:0000313" key="4">
    <source>
        <dbReference type="EMBL" id="OIQ67744.1"/>
    </source>
</evidence>
<organism evidence="4">
    <name type="scientific">mine drainage metagenome</name>
    <dbReference type="NCBI Taxonomy" id="410659"/>
    <lineage>
        <taxon>unclassified sequences</taxon>
        <taxon>metagenomes</taxon>
        <taxon>ecological metagenomes</taxon>
    </lineage>
</organism>
<dbReference type="GO" id="GO:0009423">
    <property type="term" value="P:chorismate biosynthetic process"/>
    <property type="evidence" value="ECO:0007669"/>
    <property type="project" value="TreeGrafter"/>
</dbReference>
<dbReference type="InterPro" id="IPR013708">
    <property type="entry name" value="Shikimate_DH-bd_N"/>
</dbReference>
<dbReference type="InterPro" id="IPR022893">
    <property type="entry name" value="Shikimate_DH_fam"/>
</dbReference>
<evidence type="ECO:0000256" key="1">
    <source>
        <dbReference type="SAM" id="Phobius"/>
    </source>
</evidence>
<accession>A0A1J5PAJ6</accession>
<dbReference type="EC" id="1.1.1.282" evidence="4"/>
<keyword evidence="1" id="KW-0812">Transmembrane</keyword>
<dbReference type="PANTHER" id="PTHR21089">
    <property type="entry name" value="SHIKIMATE DEHYDROGENASE"/>
    <property type="match status" value="1"/>
</dbReference>
<dbReference type="EMBL" id="MLJW01005735">
    <property type="protein sequence ID" value="OIQ67744.1"/>
    <property type="molecule type" value="Genomic_DNA"/>
</dbReference>
<dbReference type="Gene3D" id="3.40.50.720">
    <property type="entry name" value="NAD(P)-binding Rossmann-like Domain"/>
    <property type="match status" value="1"/>
</dbReference>
<dbReference type="GO" id="GO:0004764">
    <property type="term" value="F:shikimate 3-dehydrogenase (NADP+) activity"/>
    <property type="evidence" value="ECO:0007669"/>
    <property type="project" value="InterPro"/>
</dbReference>
<proteinExistence type="predicted"/>
<evidence type="ECO:0000259" key="2">
    <source>
        <dbReference type="Pfam" id="PF00899"/>
    </source>
</evidence>
<dbReference type="SUPFAM" id="SSF51735">
    <property type="entry name" value="NAD(P)-binding Rossmann-fold domains"/>
    <property type="match status" value="1"/>
</dbReference>
<evidence type="ECO:0000259" key="3">
    <source>
        <dbReference type="Pfam" id="PF08501"/>
    </source>
</evidence>
<dbReference type="Pfam" id="PF08501">
    <property type="entry name" value="Shikimate_dh_N"/>
    <property type="match status" value="1"/>
</dbReference>
<comment type="caution">
    <text evidence="4">The sequence shown here is derived from an EMBL/GenBank/DDBJ whole genome shotgun (WGS) entry which is preliminary data.</text>
</comment>
<sequence>MFNKDDKIEKKMLIDGNTQIIAHIGFPTYAFRAPLVYNPWFSKMGINAMVVPMGCRAEHYPGFLRAVFNLQNITGALITMPHKVTTVDLLDELLPTAAIAGSCNAVRRLPDGRLQGDMFDGEGFVRGLKRKGFDPRGRRVLVIGAGGVGSAIAASLAASGVLELDLYDIDDASACALAGRLLAHYPSMTVRTGSSDPAGYELLVNATPLGMKDSDPLPVDVSRVDPGTFVGEVVMKTDMTAFLKAAQARGCRIQLGSDMLFEQIPAYLEYFGYPVPTPDELRAAAS</sequence>
<feature type="domain" description="THIF-type NAD/FAD binding fold" evidence="2">
    <location>
        <begin position="139"/>
        <end position="172"/>
    </location>
</feature>
<dbReference type="CDD" id="cd01065">
    <property type="entry name" value="NAD_bind_Shikimate_DH"/>
    <property type="match status" value="1"/>
</dbReference>
<name>A0A1J5PAJ6_9ZZZZ</name>
<dbReference type="Pfam" id="PF00899">
    <property type="entry name" value="ThiF"/>
    <property type="match status" value="1"/>
</dbReference>
<reference evidence="4" key="1">
    <citation type="submission" date="2016-10" db="EMBL/GenBank/DDBJ databases">
        <title>Sequence of Gallionella enrichment culture.</title>
        <authorList>
            <person name="Poehlein A."/>
            <person name="Muehling M."/>
            <person name="Daniel R."/>
        </authorList>
    </citation>
    <scope>NUCLEOTIDE SEQUENCE</scope>
</reference>
<feature type="transmembrane region" description="Helical" evidence="1">
    <location>
        <begin position="140"/>
        <end position="162"/>
    </location>
</feature>
<keyword evidence="1" id="KW-1133">Transmembrane helix</keyword>
<dbReference type="GO" id="GO:0050661">
    <property type="term" value="F:NADP binding"/>
    <property type="evidence" value="ECO:0007669"/>
    <property type="project" value="TreeGrafter"/>
</dbReference>
<dbReference type="SUPFAM" id="SSF53223">
    <property type="entry name" value="Aminoacid dehydrogenase-like, N-terminal domain"/>
    <property type="match status" value="1"/>
</dbReference>
<dbReference type="Gene3D" id="3.40.50.10860">
    <property type="entry name" value="Leucine Dehydrogenase, chain A, domain 1"/>
    <property type="match status" value="1"/>
</dbReference>
<protein>
    <submittedName>
        <fullName evidence="4">Quinate/shikimate dehydrogenase</fullName>
        <ecNumber evidence="4">1.1.1.282</ecNumber>
    </submittedName>
</protein>
<dbReference type="InterPro" id="IPR000594">
    <property type="entry name" value="ThiF_NAD_FAD-bd"/>
</dbReference>
<dbReference type="GO" id="GO:0005829">
    <property type="term" value="C:cytosol"/>
    <property type="evidence" value="ECO:0007669"/>
    <property type="project" value="TreeGrafter"/>
</dbReference>
<dbReference type="InterPro" id="IPR046346">
    <property type="entry name" value="Aminoacid_DH-like_N_sf"/>
</dbReference>
<dbReference type="InterPro" id="IPR036291">
    <property type="entry name" value="NAD(P)-bd_dom_sf"/>
</dbReference>
<dbReference type="AlphaFoldDB" id="A0A1J5PAJ6"/>
<feature type="domain" description="Shikimate dehydrogenase substrate binding N-terminal" evidence="3">
    <location>
        <begin position="25"/>
        <end position="106"/>
    </location>
</feature>
<dbReference type="PANTHER" id="PTHR21089:SF1">
    <property type="entry name" value="BIFUNCTIONAL 3-DEHYDROQUINATE DEHYDRATASE_SHIKIMATE DEHYDROGENASE, CHLOROPLASTIC"/>
    <property type="match status" value="1"/>
</dbReference>